<dbReference type="PANTHER" id="PTHR12587">
    <property type="entry name" value="LAR INTERACTING PROTEIN LIP -RELATED PROTEIN"/>
    <property type="match status" value="1"/>
</dbReference>
<feature type="region of interest" description="Disordered" evidence="7">
    <location>
        <begin position="504"/>
        <end position="523"/>
    </location>
</feature>
<feature type="compositionally biased region" description="Low complexity" evidence="7">
    <location>
        <begin position="504"/>
        <end position="516"/>
    </location>
</feature>
<feature type="compositionally biased region" description="Low complexity" evidence="7">
    <location>
        <begin position="363"/>
        <end position="372"/>
    </location>
</feature>
<feature type="region of interest" description="Disordered" evidence="7">
    <location>
        <begin position="292"/>
        <end position="326"/>
    </location>
</feature>
<dbReference type="Pfam" id="PF07647">
    <property type="entry name" value="SAM_2"/>
    <property type="match status" value="1"/>
</dbReference>
<dbReference type="AlphaFoldDB" id="A0A674EZZ7"/>
<name>A0A674EZZ7_SALTR</name>
<dbReference type="InterPro" id="IPR037618">
    <property type="entry name" value="LIPB1/2_SAM_2nd"/>
</dbReference>
<dbReference type="SUPFAM" id="SSF47769">
    <property type="entry name" value="SAM/Pointed domain"/>
    <property type="match status" value="3"/>
</dbReference>
<evidence type="ECO:0000256" key="4">
    <source>
        <dbReference type="ARBA" id="ARBA00023054"/>
    </source>
</evidence>
<dbReference type="Pfam" id="PF26022">
    <property type="entry name" value="CC_Liprin_beta"/>
    <property type="match status" value="1"/>
</dbReference>
<keyword evidence="4 6" id="KW-0175">Coiled coil</keyword>
<dbReference type="InterPro" id="IPR037619">
    <property type="entry name" value="LIPB1/2_SAM_3rd"/>
</dbReference>
<keyword evidence="10" id="KW-1185">Reference proteome</keyword>
<feature type="compositionally biased region" description="Polar residues" evidence="7">
    <location>
        <begin position="927"/>
        <end position="936"/>
    </location>
</feature>
<dbReference type="GeneTree" id="ENSGT01050000244951"/>
<comment type="similarity">
    <text evidence="1">Belongs to the liprin family. Liprin-beta subfamily.</text>
</comment>
<dbReference type="GO" id="GO:0005829">
    <property type="term" value="C:cytosol"/>
    <property type="evidence" value="ECO:0007669"/>
    <property type="project" value="UniProtKB-ARBA"/>
</dbReference>
<feature type="domain" description="SAM" evidence="8">
    <location>
        <begin position="659"/>
        <end position="722"/>
    </location>
</feature>
<gene>
    <name evidence="9" type="primary">PPFIBP1</name>
    <name evidence="9" type="synonym">LOC115152179</name>
</gene>
<evidence type="ECO:0000313" key="9">
    <source>
        <dbReference type="Ensembl" id="ENSSTUP00000113918.1"/>
    </source>
</evidence>
<dbReference type="CDD" id="cd09566">
    <property type="entry name" value="SAM_liprin-beta1_2_repeat2"/>
    <property type="match status" value="1"/>
</dbReference>
<dbReference type="FunFam" id="1.10.150.50:FF:000007">
    <property type="entry name" value="Liprin-beta-1 isoform 1"/>
    <property type="match status" value="1"/>
</dbReference>
<feature type="region of interest" description="Disordered" evidence="7">
    <location>
        <begin position="349"/>
        <end position="373"/>
    </location>
</feature>
<evidence type="ECO:0000256" key="6">
    <source>
        <dbReference type="SAM" id="Coils"/>
    </source>
</evidence>
<comment type="function">
    <text evidence="5">May regulate the disassembly of focal adhesions. Did not bind receptor-like tyrosine phosphatases type 2A.</text>
</comment>
<organism evidence="9 10">
    <name type="scientific">Salmo trutta</name>
    <name type="common">Brown trout</name>
    <dbReference type="NCBI Taxonomy" id="8032"/>
    <lineage>
        <taxon>Eukaryota</taxon>
        <taxon>Metazoa</taxon>
        <taxon>Chordata</taxon>
        <taxon>Craniata</taxon>
        <taxon>Vertebrata</taxon>
        <taxon>Euteleostomi</taxon>
        <taxon>Actinopterygii</taxon>
        <taxon>Neopterygii</taxon>
        <taxon>Teleostei</taxon>
        <taxon>Protacanthopterygii</taxon>
        <taxon>Salmoniformes</taxon>
        <taxon>Salmonidae</taxon>
        <taxon>Salmoninae</taxon>
        <taxon>Salmo</taxon>
    </lineage>
</organism>
<dbReference type="InterPro" id="IPR001660">
    <property type="entry name" value="SAM"/>
</dbReference>
<feature type="domain" description="SAM" evidence="8">
    <location>
        <begin position="587"/>
        <end position="651"/>
    </location>
</feature>
<feature type="region of interest" description="Disordered" evidence="7">
    <location>
        <begin position="422"/>
        <end position="456"/>
    </location>
</feature>
<dbReference type="GO" id="GO:0007528">
    <property type="term" value="P:neuromuscular junction development"/>
    <property type="evidence" value="ECO:0007669"/>
    <property type="project" value="TreeGrafter"/>
</dbReference>
<dbReference type="Ensembl" id="ENSSTUT00000121920.1">
    <property type="protein sequence ID" value="ENSSTUP00000113918.1"/>
    <property type="gene ID" value="ENSSTUG00000050051.1"/>
</dbReference>
<dbReference type="SMART" id="SM00454">
    <property type="entry name" value="SAM"/>
    <property type="match status" value="3"/>
</dbReference>
<proteinExistence type="inferred from homology"/>
<dbReference type="InterPro" id="IPR058914">
    <property type="entry name" value="LIPB1/2_CC"/>
</dbReference>
<reference evidence="9" key="2">
    <citation type="submission" date="2025-09" db="UniProtKB">
        <authorList>
            <consortium name="Ensembl"/>
        </authorList>
    </citation>
    <scope>IDENTIFICATION</scope>
</reference>
<evidence type="ECO:0000256" key="7">
    <source>
        <dbReference type="SAM" id="MobiDB-lite"/>
    </source>
</evidence>
<dbReference type="Proteomes" id="UP000472277">
    <property type="component" value="Chromosome 17"/>
</dbReference>
<evidence type="ECO:0000256" key="2">
    <source>
        <dbReference type="ARBA" id="ARBA00022553"/>
    </source>
</evidence>
<sequence>MMSDASDMLAAALEQMDGIIAGSKSMDYSNGMFDCQSPTSPFLGSLRALHLLEDLRGVLELMDTEEREGLRCQIPDATADSLVDWLQQGHLMSNGHHISMGGDLYQERLSRLEGDKESLVLQVSVLTDQVEAQGEKIRDLDMCLDEHREKLNATEEMLQQELLCRTTLETQKLDLMAEVSNLKLKLNSFEKDILHFDFRDSEEELATLRRQLEGRDREVRRLHGETGFRAITPGGMDSGDRVSHPDETLKKRLKEKHVEVQRMKKAVESLMAANEEKDRKIEELRQSLQRYKKVQDMMSVQEKKDKTKDGESDESNSDNSLSVMSTTTTPVALESERHALAGVEEVAGKSPDELGTHYGATEVPSPTTSPTVQSACALQSVPELGQAEPERTLHVLKSASQENVYVSNSEKITLAIDEKPTENKAVEEIRKISERPPKSPSSSRPEDDSFGTKKARSSFGRGFFKIKGGKRTASAPNLAETVREGGTDHLDLAGLPQRSAISDSTNTLTSVTSTTSPEGKKKSRGIKALFGKLRRSQSTTFNLDDNLSEPVEFKRGGVRATAGPRLGWSRDLQQSHNTDLDTPFARWSKEQVCDWLQEQGLGLYLNMAHVWISSGQTLLQASQQDLERELGVKHPLHRKKLQLALQALGSEEEDNKGKLDYNWVTRWLDDIGLPQYKTQFDEGRVDGRMLHYMTVDDLLSLKVGSVLHHLSIKRAIQVLRLNNYEPNCLRRRPSDENNITPAEISQWTNHRVMEWLRSVDLAEYAPNLRGSGVHGGLMVLEPRFNVETMALLLNIPPNKTLLRRHLATHFNLLVGSEAQGLKQDCLENPDYTLLTATAKVKLRKITFGSFGSLRKKRQDESEEYVCPMDVEMPKGRSFQKGYELYEDDLDQLEQMEDSEGTVRQIGAFSEGIQNLTSMLKDDEFFKETSNSPNPSVTDDDSNV</sequence>
<dbReference type="CDD" id="cd09569">
    <property type="entry name" value="SAM_liprin-beta1_2_repeat3"/>
    <property type="match status" value="1"/>
</dbReference>
<dbReference type="GO" id="GO:0048786">
    <property type="term" value="C:presynaptic active zone"/>
    <property type="evidence" value="ECO:0007669"/>
    <property type="project" value="TreeGrafter"/>
</dbReference>
<evidence type="ECO:0000256" key="5">
    <source>
        <dbReference type="ARBA" id="ARBA00060046"/>
    </source>
</evidence>
<accession>A0A674EZZ7</accession>
<feature type="compositionally biased region" description="Basic and acidic residues" evidence="7">
    <location>
        <begin position="422"/>
        <end position="437"/>
    </location>
</feature>
<dbReference type="InterPro" id="IPR029515">
    <property type="entry name" value="Liprin"/>
</dbReference>
<dbReference type="PANTHER" id="PTHR12587:SF16">
    <property type="entry name" value="LIPRIN-BETA-1"/>
    <property type="match status" value="1"/>
</dbReference>
<reference evidence="9" key="1">
    <citation type="submission" date="2025-08" db="UniProtKB">
        <authorList>
            <consortium name="Ensembl"/>
        </authorList>
    </citation>
    <scope>IDENTIFICATION</scope>
</reference>
<keyword evidence="3" id="KW-0677">Repeat</keyword>
<protein>
    <submittedName>
        <fullName evidence="9">PPFIA binding protein 1b</fullName>
    </submittedName>
</protein>
<dbReference type="InterPro" id="IPR037617">
    <property type="entry name" value="LIPB1/2_SAM_1"/>
</dbReference>
<evidence type="ECO:0000313" key="10">
    <source>
        <dbReference type="Proteomes" id="UP000472277"/>
    </source>
</evidence>
<keyword evidence="2" id="KW-0597">Phosphoprotein</keyword>
<feature type="region of interest" description="Disordered" evidence="7">
    <location>
        <begin position="924"/>
        <end position="943"/>
    </location>
</feature>
<dbReference type="Gene3D" id="1.10.150.50">
    <property type="entry name" value="Transcription Factor, Ets-1"/>
    <property type="match status" value="3"/>
</dbReference>
<feature type="compositionally biased region" description="Basic and acidic residues" evidence="7">
    <location>
        <begin position="301"/>
        <end position="310"/>
    </location>
</feature>
<dbReference type="InterPro" id="IPR013761">
    <property type="entry name" value="SAM/pointed_sf"/>
</dbReference>
<dbReference type="FunFam" id="1.10.150.50:FF:000017">
    <property type="entry name" value="Liprin-beta-1 isoform 1"/>
    <property type="match status" value="1"/>
</dbReference>
<dbReference type="PROSITE" id="PS50105">
    <property type="entry name" value="SAM_DOMAIN"/>
    <property type="match status" value="2"/>
</dbReference>
<evidence type="ECO:0000256" key="3">
    <source>
        <dbReference type="ARBA" id="ARBA00022737"/>
    </source>
</evidence>
<evidence type="ECO:0000256" key="1">
    <source>
        <dbReference type="ARBA" id="ARBA00007547"/>
    </source>
</evidence>
<feature type="coiled-coil region" evidence="6">
    <location>
        <begin position="172"/>
        <end position="218"/>
    </location>
</feature>
<dbReference type="Pfam" id="PF00536">
    <property type="entry name" value="SAM_1"/>
    <property type="match status" value="2"/>
</dbReference>
<evidence type="ECO:0000259" key="8">
    <source>
        <dbReference type="PROSITE" id="PS50105"/>
    </source>
</evidence>
<dbReference type="FunFam" id="1.10.150.50:FF:000005">
    <property type="entry name" value="Liprin-beta-1 isoform 1"/>
    <property type="match status" value="1"/>
</dbReference>
<dbReference type="CDD" id="cd09563">
    <property type="entry name" value="SAM_liprin-beta1_2_repeat1"/>
    <property type="match status" value="1"/>
</dbReference>